<evidence type="ECO:0000256" key="1">
    <source>
        <dbReference type="ARBA" id="ARBA00022603"/>
    </source>
</evidence>
<dbReference type="InterPro" id="IPR036388">
    <property type="entry name" value="WH-like_DNA-bd_sf"/>
</dbReference>
<dbReference type="InterPro" id="IPR029063">
    <property type="entry name" value="SAM-dependent_MTases_sf"/>
</dbReference>
<dbReference type="Gene3D" id="1.10.10.10">
    <property type="entry name" value="Winged helix-like DNA-binding domain superfamily/Winged helix DNA-binding domain"/>
    <property type="match status" value="1"/>
</dbReference>
<evidence type="ECO:0000256" key="2">
    <source>
        <dbReference type="ARBA" id="ARBA00022679"/>
    </source>
</evidence>
<feature type="active site" description="Proton acceptor" evidence="4">
    <location>
        <position position="255"/>
    </location>
</feature>
<dbReference type="SUPFAM" id="SSF46785">
    <property type="entry name" value="Winged helix' DNA-binding domain"/>
    <property type="match status" value="1"/>
</dbReference>
<dbReference type="GO" id="GO:0008171">
    <property type="term" value="F:O-methyltransferase activity"/>
    <property type="evidence" value="ECO:0007669"/>
    <property type="project" value="InterPro"/>
</dbReference>
<evidence type="ECO:0000259" key="6">
    <source>
        <dbReference type="Pfam" id="PF08100"/>
    </source>
</evidence>
<dbReference type="PANTHER" id="PTHR43712:SF2">
    <property type="entry name" value="O-METHYLTRANSFERASE CICE"/>
    <property type="match status" value="1"/>
</dbReference>
<proteinExistence type="predicted"/>
<dbReference type="GO" id="GO:0046983">
    <property type="term" value="F:protein dimerization activity"/>
    <property type="evidence" value="ECO:0007669"/>
    <property type="project" value="InterPro"/>
</dbReference>
<evidence type="ECO:0000313" key="7">
    <source>
        <dbReference type="EMBL" id="OGG47069.1"/>
    </source>
</evidence>
<reference evidence="7 8" key="1">
    <citation type="journal article" date="2016" name="Nat. Commun.">
        <title>Thousands of microbial genomes shed light on interconnected biogeochemical processes in an aquifer system.</title>
        <authorList>
            <person name="Anantharaman K."/>
            <person name="Brown C.T."/>
            <person name="Hug L.A."/>
            <person name="Sharon I."/>
            <person name="Castelle C.J."/>
            <person name="Probst A.J."/>
            <person name="Thomas B.C."/>
            <person name="Singh A."/>
            <person name="Wilkins M.J."/>
            <person name="Karaoz U."/>
            <person name="Brodie E.L."/>
            <person name="Williams K.H."/>
            <person name="Hubbard S.S."/>
            <person name="Banfield J.F."/>
        </authorList>
    </citation>
    <scope>NUCLEOTIDE SEQUENCE [LARGE SCALE GENOMIC DNA]</scope>
    <source>
        <strain evidence="8">RIFCSPLOWO2_12_FULL_64_10</strain>
    </source>
</reference>
<feature type="domain" description="O-methyltransferase C-terminal" evidence="5">
    <location>
        <begin position="132"/>
        <end position="327"/>
    </location>
</feature>
<dbReference type="InterPro" id="IPR001077">
    <property type="entry name" value="COMT_C"/>
</dbReference>
<dbReference type="Pfam" id="PF00891">
    <property type="entry name" value="Methyltransf_2"/>
    <property type="match status" value="1"/>
</dbReference>
<dbReference type="PANTHER" id="PTHR43712">
    <property type="entry name" value="PUTATIVE (AFU_ORTHOLOGUE AFUA_4G14580)-RELATED"/>
    <property type="match status" value="1"/>
</dbReference>
<protein>
    <recommendedName>
        <fullName evidence="9">Methyltransferase</fullName>
    </recommendedName>
</protein>
<dbReference type="Gene3D" id="1.10.287.1350">
    <property type="match status" value="1"/>
</dbReference>
<evidence type="ECO:0000313" key="8">
    <source>
        <dbReference type="Proteomes" id="UP000178606"/>
    </source>
</evidence>
<accession>A0A1F6CD14</accession>
<dbReference type="SUPFAM" id="SSF53335">
    <property type="entry name" value="S-adenosyl-L-methionine-dependent methyltransferases"/>
    <property type="match status" value="1"/>
</dbReference>
<comment type="caution">
    <text evidence="7">The sequence shown here is derived from an EMBL/GenBank/DDBJ whole genome shotgun (WGS) entry which is preliminary data.</text>
</comment>
<dbReference type="AlphaFoldDB" id="A0A1F6CD14"/>
<dbReference type="InterPro" id="IPR036390">
    <property type="entry name" value="WH_DNA-bd_sf"/>
</dbReference>
<keyword evidence="2" id="KW-0808">Transferase</keyword>
<name>A0A1F6CD14_HANXR</name>
<dbReference type="PIRSF" id="PIRSF005739">
    <property type="entry name" value="O-mtase"/>
    <property type="match status" value="1"/>
</dbReference>
<keyword evidence="3" id="KW-0949">S-adenosyl-L-methionine</keyword>
<feature type="domain" description="O-methyltransferase dimerisation" evidence="6">
    <location>
        <begin position="28"/>
        <end position="96"/>
    </location>
</feature>
<dbReference type="Proteomes" id="UP000178606">
    <property type="component" value="Unassembled WGS sequence"/>
</dbReference>
<dbReference type="InterPro" id="IPR016461">
    <property type="entry name" value="COMT-like"/>
</dbReference>
<dbReference type="Gene3D" id="3.40.50.150">
    <property type="entry name" value="Vaccinia Virus protein VP39"/>
    <property type="match status" value="1"/>
</dbReference>
<organism evidence="7 8">
    <name type="scientific">Handelsmanbacteria sp. (strain RIFCSPLOWO2_12_FULL_64_10)</name>
    <dbReference type="NCBI Taxonomy" id="1817868"/>
    <lineage>
        <taxon>Bacteria</taxon>
        <taxon>Candidatus Handelsmaniibacteriota</taxon>
    </lineage>
</organism>
<evidence type="ECO:0000256" key="3">
    <source>
        <dbReference type="ARBA" id="ARBA00022691"/>
    </source>
</evidence>
<evidence type="ECO:0008006" key="9">
    <source>
        <dbReference type="Google" id="ProtNLM"/>
    </source>
</evidence>
<dbReference type="InterPro" id="IPR012967">
    <property type="entry name" value="COMT_dimerisation"/>
</dbReference>
<evidence type="ECO:0000259" key="5">
    <source>
        <dbReference type="Pfam" id="PF00891"/>
    </source>
</evidence>
<evidence type="ECO:0000256" key="4">
    <source>
        <dbReference type="PIRSR" id="PIRSR005739-1"/>
    </source>
</evidence>
<sequence length="365" mass="39630">MTTPKADPQSTDSSTARETLQSLVSGFRGYMNLALIYVAAKLRIVDLLANGPQKSDEIALSVGAHAPSLHRILRGLVALGIFSEEDDWRFGLTEVGTGLRTEAPDSPHGRVISALEEWGPAWGGLLHTAMTGETAFNHVLGMSIWEHQRQHPELSEYFNQRMAQKANAEIVAAYDFLPFRRIADVGGNQGALLAAILKTYPAATGILFDQPHVVAGAGAILKEAGVAARCQVVGGSFFEGIPHGADLHILRSIIHDWDDKKSLTILRNCRRALNGSGTLLLAESIMPTRVDQAPDMIWSDLSMMVLNGSRERTEAEYRALFEASGFKLTRVVSTECPRKPWGAGLRPTPFSSIPSRISLIEGVPA</sequence>
<dbReference type="PROSITE" id="PS51683">
    <property type="entry name" value="SAM_OMT_II"/>
    <property type="match status" value="1"/>
</dbReference>
<gene>
    <name evidence="7" type="ORF">A3F84_13925</name>
</gene>
<dbReference type="GO" id="GO:0032259">
    <property type="term" value="P:methylation"/>
    <property type="evidence" value="ECO:0007669"/>
    <property type="project" value="UniProtKB-KW"/>
</dbReference>
<dbReference type="EMBL" id="MFKF01000275">
    <property type="protein sequence ID" value="OGG47069.1"/>
    <property type="molecule type" value="Genomic_DNA"/>
</dbReference>
<keyword evidence="1" id="KW-0489">Methyltransferase</keyword>
<dbReference type="Pfam" id="PF08100">
    <property type="entry name" value="Dimerisation"/>
    <property type="match status" value="1"/>
</dbReference>